<evidence type="ECO:0000313" key="1">
    <source>
        <dbReference type="EMBL" id="CAA9350556.1"/>
    </source>
</evidence>
<organism evidence="1">
    <name type="scientific">uncultured Nocardioidaceae bacterium</name>
    <dbReference type="NCBI Taxonomy" id="253824"/>
    <lineage>
        <taxon>Bacteria</taxon>
        <taxon>Bacillati</taxon>
        <taxon>Actinomycetota</taxon>
        <taxon>Actinomycetes</taxon>
        <taxon>Propionibacteriales</taxon>
        <taxon>Nocardioidaceae</taxon>
        <taxon>environmental samples</taxon>
    </lineage>
</organism>
<sequence length="53" mass="5593">MATSLMCRLGRHEWKRKRNEEGQPYKECARCGKCTELTGTGGSAGFGAASGGG</sequence>
<reference evidence="1" key="1">
    <citation type="submission" date="2020-02" db="EMBL/GenBank/DDBJ databases">
        <authorList>
            <person name="Meier V. D."/>
        </authorList>
    </citation>
    <scope>NUCLEOTIDE SEQUENCE</scope>
    <source>
        <strain evidence="1">AVDCRST_MAG46</strain>
    </source>
</reference>
<name>A0A6J4M5Q4_9ACTN</name>
<dbReference type="EMBL" id="CADCUD010000173">
    <property type="protein sequence ID" value="CAA9350556.1"/>
    <property type="molecule type" value="Genomic_DNA"/>
</dbReference>
<dbReference type="AlphaFoldDB" id="A0A6J4M5Q4"/>
<gene>
    <name evidence="1" type="ORF">AVDCRST_MAG46-2566</name>
</gene>
<protein>
    <submittedName>
        <fullName evidence="1">Uncharacterized protein</fullName>
    </submittedName>
</protein>
<accession>A0A6J4M5Q4</accession>
<proteinExistence type="predicted"/>